<comment type="caution">
    <text evidence="3">The sequence shown here is derived from an EMBL/GenBank/DDBJ whole genome shotgun (WGS) entry which is preliminary data.</text>
</comment>
<dbReference type="KEGG" id="mgl:MGL_3430"/>
<evidence type="ECO:0000256" key="1">
    <source>
        <dbReference type="ARBA" id="ARBA00047591"/>
    </source>
</evidence>
<dbReference type="GeneID" id="5853702"/>
<dbReference type="Gene3D" id="3.40.50.1820">
    <property type="entry name" value="alpha/beta hydrolase"/>
    <property type="match status" value="1"/>
</dbReference>
<dbReference type="InterPro" id="IPR029058">
    <property type="entry name" value="AB_hydrolase_fold"/>
</dbReference>
<protein>
    <submittedName>
        <fullName evidence="3">Uncharacterized protein</fullName>
    </submittedName>
</protein>
<keyword evidence="4" id="KW-1185">Reference proteome</keyword>
<name>A8Q980_MALGO</name>
<gene>
    <name evidence="3" type="ORF">MGL_3430</name>
</gene>
<dbReference type="EMBL" id="AAYY01000013">
    <property type="protein sequence ID" value="EDP42181.1"/>
    <property type="molecule type" value="Genomic_DNA"/>
</dbReference>
<dbReference type="AlphaFoldDB" id="A8Q980"/>
<proteinExistence type="predicted"/>
<accession>A8Q980</accession>
<evidence type="ECO:0000256" key="2">
    <source>
        <dbReference type="ARBA" id="ARBA00048461"/>
    </source>
</evidence>
<dbReference type="VEuPathDB" id="FungiDB:MGL_3430"/>
<dbReference type="RefSeq" id="XP_001729395.1">
    <property type="nucleotide sequence ID" value="XM_001729343.1"/>
</dbReference>
<evidence type="ECO:0000313" key="4">
    <source>
        <dbReference type="Proteomes" id="UP000008837"/>
    </source>
</evidence>
<evidence type="ECO:0000313" key="3">
    <source>
        <dbReference type="EMBL" id="EDP42181.1"/>
    </source>
</evidence>
<sequence>MGVSSVTAWYIRELYFVFLEPWLVRLGLVKLGFGDATYGREAIPYSPSELDYIYDNPDVKVTRRRVFFSGNEPILDLKLQGHGLTLPFAHVGKPVTSWVNYYAWERPESIKKAQPADVHLKNGFRVIGIDMPSFGRSSGLHGYLPTLRWLEGSMNAVMLHVRMWDEYNGMPGLETRKRFAQGASMYVCNPLVSRASLARWIGSLIRFYRGGFTCAYHAALHPPPSTAVSLALDGIGMSAPMLQISPVTRPNKYIEAAGRLLSMFAGRLGLIQAIRGHLSEDPKYVPPPDCMCIARLTTLLLSHPVLNSMLEKTRKAIWAACVLTWDWLSQMVLIILTKLSTTFNARCLSIMGQQTE</sequence>
<comment type="catalytic activity">
    <reaction evidence="2">
        <text>a monoacylglycerol + H2O = glycerol + a fatty acid + H(+)</text>
        <dbReference type="Rhea" id="RHEA:15245"/>
        <dbReference type="ChEBI" id="CHEBI:15377"/>
        <dbReference type="ChEBI" id="CHEBI:15378"/>
        <dbReference type="ChEBI" id="CHEBI:17408"/>
        <dbReference type="ChEBI" id="CHEBI:17754"/>
        <dbReference type="ChEBI" id="CHEBI:28868"/>
    </reaction>
</comment>
<organism evidence="3 4">
    <name type="scientific">Malassezia globosa (strain ATCC MYA-4612 / CBS 7966)</name>
    <name type="common">Dandruff-associated fungus</name>
    <dbReference type="NCBI Taxonomy" id="425265"/>
    <lineage>
        <taxon>Eukaryota</taxon>
        <taxon>Fungi</taxon>
        <taxon>Dikarya</taxon>
        <taxon>Basidiomycota</taxon>
        <taxon>Ustilaginomycotina</taxon>
        <taxon>Malasseziomycetes</taxon>
        <taxon>Malasseziales</taxon>
        <taxon>Malasseziaceae</taxon>
        <taxon>Malassezia</taxon>
    </lineage>
</organism>
<dbReference type="STRING" id="425265.A8Q980"/>
<dbReference type="InParanoid" id="A8Q980"/>
<dbReference type="OrthoDB" id="10249433at2759"/>
<dbReference type="Proteomes" id="UP000008837">
    <property type="component" value="Unassembled WGS sequence"/>
</dbReference>
<comment type="catalytic activity">
    <reaction evidence="1">
        <text>a diacylglycerol + H2O = a monoacylglycerol + a fatty acid + H(+)</text>
        <dbReference type="Rhea" id="RHEA:32731"/>
        <dbReference type="ChEBI" id="CHEBI:15377"/>
        <dbReference type="ChEBI" id="CHEBI:15378"/>
        <dbReference type="ChEBI" id="CHEBI:17408"/>
        <dbReference type="ChEBI" id="CHEBI:18035"/>
        <dbReference type="ChEBI" id="CHEBI:28868"/>
    </reaction>
</comment>
<reference evidence="3 4" key="1">
    <citation type="journal article" date="2007" name="Proc. Natl. Acad. Sci. U.S.A.">
        <title>Dandruff-associated Malassezia genomes reveal convergent and divergent virulence traits shared with plant and human fungal pathogens.</title>
        <authorList>
            <person name="Xu J."/>
            <person name="Saunders C.W."/>
            <person name="Hu P."/>
            <person name="Grant R.A."/>
            <person name="Boekhout T."/>
            <person name="Kuramae E.E."/>
            <person name="Kronstad J.W."/>
            <person name="Deangelis Y.M."/>
            <person name="Reeder N.L."/>
            <person name="Johnstone K.R."/>
            <person name="Leland M."/>
            <person name="Fieno A.M."/>
            <person name="Begley W.M."/>
            <person name="Sun Y."/>
            <person name="Lacey M.P."/>
            <person name="Chaudhary T."/>
            <person name="Keough T."/>
            <person name="Chu L."/>
            <person name="Sears R."/>
            <person name="Yuan B."/>
            <person name="Dawson T.L.Jr."/>
        </authorList>
    </citation>
    <scope>NUCLEOTIDE SEQUENCE [LARGE SCALE GENOMIC DNA]</scope>
    <source>
        <strain evidence="4">ATCC MYA-4612 / CBS 7966</strain>
    </source>
</reference>